<dbReference type="EMBL" id="JAACNO010001608">
    <property type="protein sequence ID" value="KAF4138968.1"/>
    <property type="molecule type" value="Genomic_DNA"/>
</dbReference>
<accession>A0A833S2H3</accession>
<reference evidence="1" key="1">
    <citation type="submission" date="2020-04" db="EMBL/GenBank/DDBJ databases">
        <title>Hybrid Assembly of Korean Phytophthora infestans isolates.</title>
        <authorList>
            <person name="Prokchorchik M."/>
            <person name="Lee Y."/>
            <person name="Seo J."/>
            <person name="Cho J.-H."/>
            <person name="Park Y.-E."/>
            <person name="Jang D.-C."/>
            <person name="Im J.-S."/>
            <person name="Choi J.-G."/>
            <person name="Park H.-J."/>
            <person name="Lee G.-B."/>
            <person name="Lee Y.-G."/>
            <person name="Hong S.-Y."/>
            <person name="Cho K."/>
            <person name="Sohn K.H."/>
        </authorList>
    </citation>
    <scope>NUCLEOTIDE SEQUENCE</scope>
    <source>
        <strain evidence="1">KR_1_A1</strain>
        <strain evidence="2">KR_2_A2</strain>
    </source>
</reference>
<evidence type="ECO:0000313" key="4">
    <source>
        <dbReference type="Proteomes" id="UP000602510"/>
    </source>
</evidence>
<evidence type="ECO:0000313" key="2">
    <source>
        <dbReference type="EMBL" id="KAF4138968.1"/>
    </source>
</evidence>
<protein>
    <submittedName>
        <fullName evidence="1">Uncharacterized protein</fullName>
    </submittedName>
</protein>
<keyword evidence="4" id="KW-1185">Reference proteome</keyword>
<organism evidence="1 4">
    <name type="scientific">Phytophthora infestans</name>
    <name type="common">Potato late blight agent</name>
    <name type="synonym">Botrytis infestans</name>
    <dbReference type="NCBI Taxonomy" id="4787"/>
    <lineage>
        <taxon>Eukaryota</taxon>
        <taxon>Sar</taxon>
        <taxon>Stramenopiles</taxon>
        <taxon>Oomycota</taxon>
        <taxon>Peronosporomycetes</taxon>
        <taxon>Peronosporales</taxon>
        <taxon>Peronosporaceae</taxon>
        <taxon>Phytophthora</taxon>
    </lineage>
</organism>
<sequence>MLSLEDSEMLSVLLADAACEHDATVGTIPSGMEEGGVTRACRSAQKKPRNAKTGSLPYSTALQRRQKAEIESLREQAHRLSHQIQILAPVERNQSHTRTIHAEVLHQEQGEQLKWRDRAILNWEERNRTARAHLHLRKIYAQQTKLIGGMRTILGRSDTFEGFKFVQKPQPMADRPFFLVDTNEPMLAELRASDNLFVGSSTQENLDENRIETFSITPLPCTVHEAEQILWRYVTNEDTSSAGNEAFNFTQARSFDGGQTPFDRRCVTHLFIQNSKLGTPLYANALGVYRKYRDKSQVDLVGRMRWLLPGDSLEFEDQYINGDRTTPLGS</sequence>
<proteinExistence type="predicted"/>
<dbReference type="AlphaFoldDB" id="A0A833S2H3"/>
<dbReference type="Proteomes" id="UP000602510">
    <property type="component" value="Unassembled WGS sequence"/>
</dbReference>
<dbReference type="Proteomes" id="UP000704712">
    <property type="component" value="Unassembled WGS sequence"/>
</dbReference>
<gene>
    <name evidence="1" type="ORF">GN244_ATG20336</name>
    <name evidence="2" type="ORF">GN958_ATG11925</name>
    <name evidence="3" type="ORF">GN958_ATG11930</name>
</gene>
<comment type="caution">
    <text evidence="1">The sequence shown here is derived from an EMBL/GenBank/DDBJ whole genome shotgun (WGS) entry which is preliminary data.</text>
</comment>
<dbReference type="EMBL" id="JAACNO010001608">
    <property type="protein sequence ID" value="KAF4138973.1"/>
    <property type="molecule type" value="Genomic_DNA"/>
</dbReference>
<evidence type="ECO:0000313" key="1">
    <source>
        <dbReference type="EMBL" id="KAF4028007.1"/>
    </source>
</evidence>
<name>A0A833S2H3_PHYIN</name>
<dbReference type="EMBL" id="WSZM01001193">
    <property type="protein sequence ID" value="KAF4028007.1"/>
    <property type="molecule type" value="Genomic_DNA"/>
</dbReference>
<evidence type="ECO:0000313" key="3">
    <source>
        <dbReference type="EMBL" id="KAF4138973.1"/>
    </source>
</evidence>